<sequence length="69" mass="7587">MTRTSRRPSPVLYEVYAQCANEACGWGGKLYIEFAKTFQLSRAPDAGVSIPMPLAVRRQTLDQLAALNG</sequence>
<dbReference type="AlphaFoldDB" id="A0A1Q8SUL7"/>
<accession>A0A1Q8SUL7</accession>
<dbReference type="EMBL" id="MSDO01000005">
    <property type="protein sequence ID" value="OLO05088.1"/>
    <property type="molecule type" value="Genomic_DNA"/>
</dbReference>
<name>A0A1Q8SUL7_9GAMM</name>
<gene>
    <name evidence="1" type="ORF">BTW07_05600</name>
</gene>
<dbReference type="Proteomes" id="UP000186878">
    <property type="component" value="Unassembled WGS sequence"/>
</dbReference>
<organism evidence="1 2">
    <name type="scientific">Salinicola socius</name>
    <dbReference type="NCBI Taxonomy" id="404433"/>
    <lineage>
        <taxon>Bacteria</taxon>
        <taxon>Pseudomonadati</taxon>
        <taxon>Pseudomonadota</taxon>
        <taxon>Gammaproteobacteria</taxon>
        <taxon>Oceanospirillales</taxon>
        <taxon>Halomonadaceae</taxon>
        <taxon>Salinicola</taxon>
    </lineage>
</organism>
<keyword evidence="2" id="KW-1185">Reference proteome</keyword>
<protein>
    <recommendedName>
        <fullName evidence="3">Zinc finger Ogr/Delta-type domain-containing protein</fullName>
    </recommendedName>
</protein>
<evidence type="ECO:0008006" key="3">
    <source>
        <dbReference type="Google" id="ProtNLM"/>
    </source>
</evidence>
<evidence type="ECO:0000313" key="2">
    <source>
        <dbReference type="Proteomes" id="UP000186878"/>
    </source>
</evidence>
<reference evidence="1 2" key="1">
    <citation type="submission" date="2016-12" db="EMBL/GenBank/DDBJ databases">
        <title>Draft genome sequences of strains Salinicola socius SMB35, Salinicola sp. MH3R3-1 and Chromohalobacter sp. SMB17 from the Verkhnekamsk potash mining region of Russia.</title>
        <authorList>
            <person name="Mavrodi D.V."/>
            <person name="Olsson B.E."/>
            <person name="Korsakova E.S."/>
            <person name="Pyankova A."/>
            <person name="Mavrodi O.V."/>
            <person name="Plotnikova E.G."/>
        </authorList>
    </citation>
    <scope>NUCLEOTIDE SEQUENCE [LARGE SCALE GENOMIC DNA]</scope>
    <source>
        <strain evidence="1 2">SMB35</strain>
    </source>
</reference>
<comment type="caution">
    <text evidence="1">The sequence shown here is derived from an EMBL/GenBank/DDBJ whole genome shotgun (WGS) entry which is preliminary data.</text>
</comment>
<dbReference type="STRING" id="404433.BTW07_05600"/>
<evidence type="ECO:0000313" key="1">
    <source>
        <dbReference type="EMBL" id="OLO05088.1"/>
    </source>
</evidence>
<proteinExistence type="predicted"/>